<dbReference type="Proteomes" id="UP000046393">
    <property type="component" value="Unplaced"/>
</dbReference>
<keyword evidence="7" id="KW-1185">Reference proteome</keyword>
<feature type="transmembrane region" description="Helical" evidence="5">
    <location>
        <begin position="67"/>
        <end position="88"/>
    </location>
</feature>
<evidence type="ECO:0000256" key="1">
    <source>
        <dbReference type="ARBA" id="ARBA00004173"/>
    </source>
</evidence>
<dbReference type="WBParaSite" id="SMUV_0000083201-mRNA-1">
    <property type="protein sequence ID" value="SMUV_0000083201-mRNA-1"/>
    <property type="gene ID" value="SMUV_0000083201"/>
</dbReference>
<sequence>MYASRVRLVNASDKKNAYIGCINGRMGIIRRAFMQQQVTVHDNKNQHPVATYRPNYEVPELTEGEKILKYSVMGVGVSCTLLALFGVIRSSLRGERHAVQKFMRYRVTAQFLTVSGVGLCLMYFALKRRKNR</sequence>
<proteinExistence type="predicted"/>
<comment type="subcellular location">
    <subcellularLocation>
        <location evidence="1">Mitochondrion</location>
    </subcellularLocation>
</comment>
<evidence type="ECO:0000256" key="2">
    <source>
        <dbReference type="ARBA" id="ARBA00022692"/>
    </source>
</evidence>
<feature type="domain" description="HIG1" evidence="6">
    <location>
        <begin position="74"/>
        <end position="114"/>
    </location>
</feature>
<evidence type="ECO:0000313" key="8">
    <source>
        <dbReference type="WBParaSite" id="SMUV_0000083201-mRNA-1"/>
    </source>
</evidence>
<evidence type="ECO:0000259" key="6">
    <source>
        <dbReference type="Pfam" id="PF04588"/>
    </source>
</evidence>
<keyword evidence="2 5" id="KW-0812">Transmembrane</keyword>
<name>A0A0N5A9P8_9BILA</name>
<dbReference type="AlphaFoldDB" id="A0A0N5A9P8"/>
<dbReference type="STRING" id="451379.A0A0N5A9P8"/>
<accession>A0A0N5A9P8</accession>
<evidence type="ECO:0000256" key="5">
    <source>
        <dbReference type="SAM" id="Phobius"/>
    </source>
</evidence>
<keyword evidence="3 5" id="KW-1133">Transmembrane helix</keyword>
<feature type="transmembrane region" description="Helical" evidence="5">
    <location>
        <begin position="108"/>
        <end position="126"/>
    </location>
</feature>
<reference evidence="8" key="1">
    <citation type="submission" date="2017-02" db="UniProtKB">
        <authorList>
            <consortium name="WormBaseParasite"/>
        </authorList>
    </citation>
    <scope>IDENTIFICATION</scope>
</reference>
<dbReference type="InterPro" id="IPR007667">
    <property type="entry name" value="Hypoxia_induced_domain"/>
</dbReference>
<keyword evidence="4 5" id="KW-0472">Membrane</keyword>
<organism evidence="7 8">
    <name type="scientific">Syphacia muris</name>
    <dbReference type="NCBI Taxonomy" id="451379"/>
    <lineage>
        <taxon>Eukaryota</taxon>
        <taxon>Metazoa</taxon>
        <taxon>Ecdysozoa</taxon>
        <taxon>Nematoda</taxon>
        <taxon>Chromadorea</taxon>
        <taxon>Rhabditida</taxon>
        <taxon>Spirurina</taxon>
        <taxon>Oxyuridomorpha</taxon>
        <taxon>Oxyuroidea</taxon>
        <taxon>Oxyuridae</taxon>
        <taxon>Syphacia</taxon>
    </lineage>
</organism>
<dbReference type="Pfam" id="PF04588">
    <property type="entry name" value="HIG_1_N"/>
    <property type="match status" value="1"/>
</dbReference>
<evidence type="ECO:0000256" key="3">
    <source>
        <dbReference type="ARBA" id="ARBA00022989"/>
    </source>
</evidence>
<evidence type="ECO:0000256" key="4">
    <source>
        <dbReference type="ARBA" id="ARBA00023136"/>
    </source>
</evidence>
<protein>
    <submittedName>
        <fullName evidence="8">HIG1 domain-containing protein</fullName>
    </submittedName>
</protein>
<evidence type="ECO:0000313" key="7">
    <source>
        <dbReference type="Proteomes" id="UP000046393"/>
    </source>
</evidence>
<dbReference type="GO" id="GO:0005739">
    <property type="term" value="C:mitochondrion"/>
    <property type="evidence" value="ECO:0007669"/>
    <property type="project" value="UniProtKB-SubCell"/>
</dbReference>